<dbReference type="InParanoid" id="F0XCD3"/>
<keyword evidence="5 12" id="KW-0418">Kinase</keyword>
<dbReference type="OrthoDB" id="4062651at2759"/>
<dbReference type="Gene3D" id="1.10.510.10">
    <property type="entry name" value="Transferase(Phosphotransferase) domain 1"/>
    <property type="match status" value="1"/>
</dbReference>
<dbReference type="PANTHER" id="PTHR43671">
    <property type="entry name" value="SERINE/THREONINE-PROTEIN KINASE NEK"/>
    <property type="match status" value="1"/>
</dbReference>
<evidence type="ECO:0000256" key="10">
    <source>
        <dbReference type="SAM" id="SignalP"/>
    </source>
</evidence>
<dbReference type="STRING" id="655863.F0XCD3"/>
<dbReference type="InterPro" id="IPR008271">
    <property type="entry name" value="Ser/Thr_kinase_AS"/>
</dbReference>
<feature type="signal peptide" evidence="10">
    <location>
        <begin position="1"/>
        <end position="18"/>
    </location>
</feature>
<dbReference type="eggNOG" id="KOG4645">
    <property type="taxonomic scope" value="Eukaryota"/>
</dbReference>
<evidence type="ECO:0000256" key="3">
    <source>
        <dbReference type="ARBA" id="ARBA00022679"/>
    </source>
</evidence>
<name>F0XCD3_GROCL</name>
<evidence type="ECO:0000259" key="11">
    <source>
        <dbReference type="PROSITE" id="PS50011"/>
    </source>
</evidence>
<dbReference type="EC" id="2.7.11.1" evidence="1"/>
<dbReference type="EMBL" id="GL629765">
    <property type="protein sequence ID" value="EFX03504.1"/>
    <property type="molecule type" value="Genomic_DNA"/>
</dbReference>
<evidence type="ECO:0000256" key="1">
    <source>
        <dbReference type="ARBA" id="ARBA00012513"/>
    </source>
</evidence>
<protein>
    <recommendedName>
        <fullName evidence="1">non-specific serine/threonine protein kinase</fullName>
        <ecNumber evidence="1">2.7.11.1</ecNumber>
    </recommendedName>
</protein>
<evidence type="ECO:0000256" key="7">
    <source>
        <dbReference type="ARBA" id="ARBA00047899"/>
    </source>
</evidence>
<keyword evidence="10" id="KW-0732">Signal</keyword>
<dbReference type="SUPFAM" id="SSF56112">
    <property type="entry name" value="Protein kinase-like (PK-like)"/>
    <property type="match status" value="1"/>
</dbReference>
<feature type="region of interest" description="Disordered" evidence="9">
    <location>
        <begin position="526"/>
        <end position="562"/>
    </location>
</feature>
<dbReference type="InterPro" id="IPR000719">
    <property type="entry name" value="Prot_kinase_dom"/>
</dbReference>
<evidence type="ECO:0000256" key="8">
    <source>
        <dbReference type="ARBA" id="ARBA00048679"/>
    </source>
</evidence>
<feature type="chain" id="PRO_5003259863" description="non-specific serine/threonine protein kinase" evidence="10">
    <location>
        <begin position="19"/>
        <end position="597"/>
    </location>
</feature>
<dbReference type="RefSeq" id="XP_014172986.1">
    <property type="nucleotide sequence ID" value="XM_014317511.1"/>
</dbReference>
<dbReference type="HOGENOM" id="CLU_029466_1_1_1"/>
<proteinExistence type="predicted"/>
<keyword evidence="4" id="KW-0547">Nucleotide-binding</keyword>
<evidence type="ECO:0000313" key="12">
    <source>
        <dbReference type="EMBL" id="EFX03504.1"/>
    </source>
</evidence>
<dbReference type="Proteomes" id="UP000007796">
    <property type="component" value="Unassembled WGS sequence"/>
</dbReference>
<gene>
    <name evidence="12" type="ORF">CMQ_432</name>
</gene>
<evidence type="ECO:0000256" key="9">
    <source>
        <dbReference type="SAM" id="MobiDB-lite"/>
    </source>
</evidence>
<dbReference type="PROSITE" id="PS50011">
    <property type="entry name" value="PROTEIN_KINASE_DOM"/>
    <property type="match status" value="1"/>
</dbReference>
<dbReference type="InterPro" id="IPR050660">
    <property type="entry name" value="NEK_Ser/Thr_kinase"/>
</dbReference>
<sequence>MSHHLALFSLLPLNAAAAKVVKAKENIGIASILVVDGVRRHALDIGRTRTKLGDCGTLATLGRCGDVVVDEPYISRIQCSFEVNPSSKIVMFCDRSPSQTCEVFGDEVFSLDRGQGFRGARKVAVTRKINTIIGMGGTGGDLIKFRLVWRTQKDDGDQTLQLQIESHLRFDAALDQTIDVWDPATTLSNLPLPRQSRIRLCSPEGDSALGAGTFGSVHKKINVDTGNLLAVKYIQVPQTRDRKFIEHLEREVRVLAKLTHPHIVKFLGYNHQLVPHEQVQVMLELEDGTLQSLVERLVQSEDLEFGDGFLYLEDVVWETTLHHMLQALDFLASHKMIHRDVKPENILYTLRQPRSPFPSYKTQRPRPQDYHFRLGDLGLVNSQDYASTLAGTPLFMAPEMAQMFEKLQAGGRDRMQTPNMDVWSLFVSMLWVADLYTNSEQWFQKKLQAASRAGSHQVGRMVESLLPGNPENKAKKHLLSPSIEDVFDMAWADPRRRASAAQILVYRFEGKGLTTPLEQVPELVRMPPPQPPQPNPQAQARWPQHVSVSGRSNNPGNSQGTDEMELTLQLGYLTVGQFPDKKLENLPNERENLFRFR</sequence>
<comment type="catalytic activity">
    <reaction evidence="8">
        <text>L-seryl-[protein] + ATP = O-phospho-L-seryl-[protein] + ADP + H(+)</text>
        <dbReference type="Rhea" id="RHEA:17989"/>
        <dbReference type="Rhea" id="RHEA-COMP:9863"/>
        <dbReference type="Rhea" id="RHEA-COMP:11604"/>
        <dbReference type="ChEBI" id="CHEBI:15378"/>
        <dbReference type="ChEBI" id="CHEBI:29999"/>
        <dbReference type="ChEBI" id="CHEBI:30616"/>
        <dbReference type="ChEBI" id="CHEBI:83421"/>
        <dbReference type="ChEBI" id="CHEBI:456216"/>
        <dbReference type="EC" id="2.7.11.1"/>
    </reaction>
</comment>
<keyword evidence="13" id="KW-1185">Reference proteome</keyword>
<dbReference type="AlphaFoldDB" id="F0XCD3"/>
<reference evidence="12 13" key="1">
    <citation type="journal article" date="2011" name="Proc. Natl. Acad. Sci. U.S.A.">
        <title>Genome and transcriptome analyses of the mountain pine beetle-fungal symbiont Grosmannia clavigera, a lodgepole pine pathogen.</title>
        <authorList>
            <person name="DiGuistini S."/>
            <person name="Wang Y."/>
            <person name="Liao N.Y."/>
            <person name="Taylor G."/>
            <person name="Tanguay P."/>
            <person name="Feau N."/>
            <person name="Henrissat B."/>
            <person name="Chan S.K."/>
            <person name="Hesse-Orce U."/>
            <person name="Alamouti S.M."/>
            <person name="Tsui C.K.M."/>
            <person name="Docking R.T."/>
            <person name="Levasseur A."/>
            <person name="Haridas S."/>
            <person name="Robertson G."/>
            <person name="Birol I."/>
            <person name="Holt R.A."/>
            <person name="Marra M.A."/>
            <person name="Hamelin R.C."/>
            <person name="Hirst M."/>
            <person name="Jones S.J.M."/>
            <person name="Bohlmann J."/>
            <person name="Breuil C."/>
        </authorList>
    </citation>
    <scope>NUCLEOTIDE SEQUENCE [LARGE SCALE GENOMIC DNA]</scope>
    <source>
        <strain evidence="13">kw1407 / UAMH 11150</strain>
    </source>
</reference>
<evidence type="ECO:0000256" key="4">
    <source>
        <dbReference type="ARBA" id="ARBA00022741"/>
    </source>
</evidence>
<keyword evidence="3" id="KW-0808">Transferase</keyword>
<feature type="compositionally biased region" description="Polar residues" evidence="9">
    <location>
        <begin position="546"/>
        <end position="561"/>
    </location>
</feature>
<dbReference type="PANTHER" id="PTHR43671:SF98">
    <property type="entry name" value="SERINE_THREONINE-PROTEIN KINASE NEK11"/>
    <property type="match status" value="1"/>
</dbReference>
<organism evidence="13">
    <name type="scientific">Grosmannia clavigera (strain kw1407 / UAMH 11150)</name>
    <name type="common">Blue stain fungus</name>
    <name type="synonym">Graphiocladiella clavigera</name>
    <dbReference type="NCBI Taxonomy" id="655863"/>
    <lineage>
        <taxon>Eukaryota</taxon>
        <taxon>Fungi</taxon>
        <taxon>Dikarya</taxon>
        <taxon>Ascomycota</taxon>
        <taxon>Pezizomycotina</taxon>
        <taxon>Sordariomycetes</taxon>
        <taxon>Sordariomycetidae</taxon>
        <taxon>Ophiostomatales</taxon>
        <taxon>Ophiostomataceae</taxon>
        <taxon>Leptographium</taxon>
    </lineage>
</organism>
<evidence type="ECO:0000313" key="13">
    <source>
        <dbReference type="Proteomes" id="UP000007796"/>
    </source>
</evidence>
<dbReference type="PROSITE" id="PS00108">
    <property type="entry name" value="PROTEIN_KINASE_ST"/>
    <property type="match status" value="1"/>
</dbReference>
<evidence type="ECO:0000256" key="2">
    <source>
        <dbReference type="ARBA" id="ARBA00022527"/>
    </source>
</evidence>
<evidence type="ECO:0000256" key="5">
    <source>
        <dbReference type="ARBA" id="ARBA00022777"/>
    </source>
</evidence>
<feature type="domain" description="Protein kinase" evidence="11">
    <location>
        <begin position="203"/>
        <end position="509"/>
    </location>
</feature>
<dbReference type="Pfam" id="PF00069">
    <property type="entry name" value="Pkinase"/>
    <property type="match status" value="1"/>
</dbReference>
<dbReference type="Gene3D" id="3.30.200.20">
    <property type="entry name" value="Phosphorylase Kinase, domain 1"/>
    <property type="match status" value="1"/>
</dbReference>
<dbReference type="InterPro" id="IPR011009">
    <property type="entry name" value="Kinase-like_dom_sf"/>
</dbReference>
<comment type="catalytic activity">
    <reaction evidence="7">
        <text>L-threonyl-[protein] + ATP = O-phospho-L-threonyl-[protein] + ADP + H(+)</text>
        <dbReference type="Rhea" id="RHEA:46608"/>
        <dbReference type="Rhea" id="RHEA-COMP:11060"/>
        <dbReference type="Rhea" id="RHEA-COMP:11605"/>
        <dbReference type="ChEBI" id="CHEBI:15378"/>
        <dbReference type="ChEBI" id="CHEBI:30013"/>
        <dbReference type="ChEBI" id="CHEBI:30616"/>
        <dbReference type="ChEBI" id="CHEBI:61977"/>
        <dbReference type="ChEBI" id="CHEBI:456216"/>
        <dbReference type="EC" id="2.7.11.1"/>
    </reaction>
</comment>
<keyword evidence="6" id="KW-0067">ATP-binding</keyword>
<dbReference type="SMART" id="SM00220">
    <property type="entry name" value="S_TKc"/>
    <property type="match status" value="1"/>
</dbReference>
<evidence type="ECO:0000256" key="6">
    <source>
        <dbReference type="ARBA" id="ARBA00022840"/>
    </source>
</evidence>
<dbReference type="GO" id="GO:0005524">
    <property type="term" value="F:ATP binding"/>
    <property type="evidence" value="ECO:0007669"/>
    <property type="project" value="UniProtKB-KW"/>
</dbReference>
<dbReference type="GO" id="GO:0004674">
    <property type="term" value="F:protein serine/threonine kinase activity"/>
    <property type="evidence" value="ECO:0007669"/>
    <property type="project" value="UniProtKB-KW"/>
</dbReference>
<feature type="compositionally biased region" description="Pro residues" evidence="9">
    <location>
        <begin position="526"/>
        <end position="535"/>
    </location>
</feature>
<dbReference type="GeneID" id="25977518"/>
<keyword evidence="2" id="KW-0723">Serine/threonine-protein kinase</keyword>
<accession>F0XCD3</accession>